<dbReference type="Pfam" id="PF00528">
    <property type="entry name" value="BPD_transp_1"/>
    <property type="match status" value="1"/>
</dbReference>
<dbReference type="CDD" id="cd06261">
    <property type="entry name" value="TM_PBP2"/>
    <property type="match status" value="1"/>
</dbReference>
<keyword evidence="3" id="KW-1003">Cell membrane</keyword>
<organism evidence="10 11">
    <name type="scientific">Alginatibacterium sediminis</name>
    <dbReference type="NCBI Taxonomy" id="2164068"/>
    <lineage>
        <taxon>Bacteria</taxon>
        <taxon>Pseudomonadati</taxon>
        <taxon>Pseudomonadota</taxon>
        <taxon>Gammaproteobacteria</taxon>
        <taxon>Alteromonadales</taxon>
        <taxon>Alteromonadaceae</taxon>
        <taxon>Alginatibacterium</taxon>
    </lineage>
</organism>
<dbReference type="PROSITE" id="PS50928">
    <property type="entry name" value="ABC_TM1"/>
    <property type="match status" value="1"/>
</dbReference>
<dbReference type="Gene3D" id="1.10.3720.10">
    <property type="entry name" value="MetI-like"/>
    <property type="match status" value="1"/>
</dbReference>
<dbReference type="AlphaFoldDB" id="A0A420ED89"/>
<reference evidence="10 11" key="1">
    <citation type="submission" date="2018-09" db="EMBL/GenBank/DDBJ databases">
        <authorList>
            <person name="Wang Z."/>
        </authorList>
    </citation>
    <scope>NUCLEOTIDE SEQUENCE [LARGE SCALE GENOMIC DNA]</scope>
    <source>
        <strain evidence="10 11">ALS 81</strain>
    </source>
</reference>
<evidence type="ECO:0000256" key="4">
    <source>
        <dbReference type="ARBA" id="ARBA00022519"/>
    </source>
</evidence>
<dbReference type="InterPro" id="IPR025966">
    <property type="entry name" value="OppC_N"/>
</dbReference>
<evidence type="ECO:0000259" key="9">
    <source>
        <dbReference type="PROSITE" id="PS50928"/>
    </source>
</evidence>
<feature type="transmembrane region" description="Helical" evidence="8">
    <location>
        <begin position="150"/>
        <end position="176"/>
    </location>
</feature>
<keyword evidence="7 8" id="KW-0472">Membrane</keyword>
<evidence type="ECO:0000256" key="8">
    <source>
        <dbReference type="RuleBase" id="RU363032"/>
    </source>
</evidence>
<dbReference type="FunFam" id="1.10.3720.10:FF:000005">
    <property type="entry name" value="Microcin C ABC transporter permease"/>
    <property type="match status" value="1"/>
</dbReference>
<dbReference type="GO" id="GO:0005886">
    <property type="term" value="C:plasma membrane"/>
    <property type="evidence" value="ECO:0007669"/>
    <property type="project" value="UniProtKB-SubCell"/>
</dbReference>
<dbReference type="SUPFAM" id="SSF161098">
    <property type="entry name" value="MetI-like"/>
    <property type="match status" value="1"/>
</dbReference>
<evidence type="ECO:0000256" key="6">
    <source>
        <dbReference type="ARBA" id="ARBA00022989"/>
    </source>
</evidence>
<evidence type="ECO:0000256" key="1">
    <source>
        <dbReference type="ARBA" id="ARBA00004429"/>
    </source>
</evidence>
<dbReference type="Pfam" id="PF12911">
    <property type="entry name" value="OppC_N"/>
    <property type="match status" value="1"/>
</dbReference>
<dbReference type="InterPro" id="IPR000515">
    <property type="entry name" value="MetI-like"/>
</dbReference>
<feature type="transmembrane region" description="Helical" evidence="8">
    <location>
        <begin position="267"/>
        <end position="294"/>
    </location>
</feature>
<dbReference type="Proteomes" id="UP000286482">
    <property type="component" value="Unassembled WGS sequence"/>
</dbReference>
<name>A0A420ED89_9ALTE</name>
<evidence type="ECO:0000313" key="11">
    <source>
        <dbReference type="Proteomes" id="UP000286482"/>
    </source>
</evidence>
<dbReference type="PANTHER" id="PTHR30325:SF0">
    <property type="entry name" value="INNER MEMBRANE ABC TRANSPORTER PERMEASE PROTEIN YEJE"/>
    <property type="match status" value="1"/>
</dbReference>
<evidence type="ECO:0000256" key="5">
    <source>
        <dbReference type="ARBA" id="ARBA00022692"/>
    </source>
</evidence>
<evidence type="ECO:0000256" key="3">
    <source>
        <dbReference type="ARBA" id="ARBA00022475"/>
    </source>
</evidence>
<feature type="transmembrane region" description="Helical" evidence="8">
    <location>
        <begin position="29"/>
        <end position="50"/>
    </location>
</feature>
<comment type="similarity">
    <text evidence="8">Belongs to the binding-protein-dependent transport system permease family.</text>
</comment>
<sequence length="349" mass="39576">MGLVTQWQKIRKNPLNQRRWTQFKNNRRGYYSLWIFCIMFGLSLFAEFIANDQPVVVRYQSQWHFPVLFDYSELDYGGDFEIAADYRDPYIQDLINAEGSIYWPLVRFSFDTINFDLKQPAPSPPSRVNILGTDDQGRDVFARLLYGFRISVLFSLVLSIASSIIGVTVGAIQGYFGGKVDLIGQRFIEIWSGMPQMFLLIILASLVQPHFWWLLGIMLMFSWMSLVDVVRAEFLRGRNLEYVKAARALGLTDSSIMRKHILPNAMIATMTFLPFIFIGGLTALTGLDYLGFGLPPGSPSLGELVAQGKNNLQAPWLGLTAFFSLSVMLVLLVFIGEAARDAFDPRGRY</sequence>
<feature type="domain" description="ABC transmembrane type-1" evidence="9">
    <location>
        <begin position="152"/>
        <end position="340"/>
    </location>
</feature>
<gene>
    <name evidence="10" type="ORF">DBZ36_09510</name>
</gene>
<protein>
    <submittedName>
        <fullName evidence="10">ABC transporter permease</fullName>
    </submittedName>
</protein>
<proteinExistence type="inferred from homology"/>
<keyword evidence="2 8" id="KW-0813">Transport</keyword>
<evidence type="ECO:0000313" key="10">
    <source>
        <dbReference type="EMBL" id="RKF18633.1"/>
    </source>
</evidence>
<feature type="transmembrane region" description="Helical" evidence="8">
    <location>
        <begin position="314"/>
        <end position="336"/>
    </location>
</feature>
<feature type="transmembrane region" description="Helical" evidence="8">
    <location>
        <begin position="188"/>
        <end position="206"/>
    </location>
</feature>
<dbReference type="NCBIfam" id="NF011596">
    <property type="entry name" value="PRK15021.1"/>
    <property type="match status" value="1"/>
</dbReference>
<comment type="subcellular location">
    <subcellularLocation>
        <location evidence="1">Cell inner membrane</location>
        <topology evidence="1">Multi-pass membrane protein</topology>
    </subcellularLocation>
    <subcellularLocation>
        <location evidence="8">Cell membrane</location>
        <topology evidence="8">Multi-pass membrane protein</topology>
    </subcellularLocation>
</comment>
<comment type="caution">
    <text evidence="10">The sequence shown here is derived from an EMBL/GenBank/DDBJ whole genome shotgun (WGS) entry which is preliminary data.</text>
</comment>
<keyword evidence="11" id="KW-1185">Reference proteome</keyword>
<dbReference type="EMBL" id="RAQO01000005">
    <property type="protein sequence ID" value="RKF18633.1"/>
    <property type="molecule type" value="Genomic_DNA"/>
</dbReference>
<evidence type="ECO:0000256" key="2">
    <source>
        <dbReference type="ARBA" id="ARBA00022448"/>
    </source>
</evidence>
<dbReference type="OrthoDB" id="9805884at2"/>
<accession>A0A420ED89</accession>
<keyword evidence="5 8" id="KW-0812">Transmembrane</keyword>
<dbReference type="GO" id="GO:0042884">
    <property type="term" value="P:microcin transport"/>
    <property type="evidence" value="ECO:0007669"/>
    <property type="project" value="TreeGrafter"/>
</dbReference>
<dbReference type="InterPro" id="IPR035906">
    <property type="entry name" value="MetI-like_sf"/>
</dbReference>
<evidence type="ECO:0000256" key="7">
    <source>
        <dbReference type="ARBA" id="ARBA00023136"/>
    </source>
</evidence>
<dbReference type="PANTHER" id="PTHR30325">
    <property type="entry name" value="MEMBRANE COMPONENT OF ABC TRANSPORTER"/>
    <property type="match status" value="1"/>
</dbReference>
<feature type="transmembrane region" description="Helical" evidence="8">
    <location>
        <begin position="212"/>
        <end position="230"/>
    </location>
</feature>
<keyword evidence="6 8" id="KW-1133">Transmembrane helix</keyword>
<dbReference type="GO" id="GO:0055085">
    <property type="term" value="P:transmembrane transport"/>
    <property type="evidence" value="ECO:0007669"/>
    <property type="project" value="InterPro"/>
</dbReference>
<keyword evidence="4" id="KW-0997">Cell inner membrane</keyword>